<accession>A0A6L8V7L3</accession>
<evidence type="ECO:0000256" key="1">
    <source>
        <dbReference type="ARBA" id="ARBA00023015"/>
    </source>
</evidence>
<dbReference type="PROSITE" id="PS01124">
    <property type="entry name" value="HTH_ARAC_FAMILY_2"/>
    <property type="match status" value="1"/>
</dbReference>
<dbReference type="EMBL" id="WTUZ01000022">
    <property type="protein sequence ID" value="MZQ85611.1"/>
    <property type="molecule type" value="Genomic_DNA"/>
</dbReference>
<evidence type="ECO:0000313" key="4">
    <source>
        <dbReference type="EMBL" id="MZQ85611.1"/>
    </source>
</evidence>
<keyword evidence="1" id="KW-0805">Transcription regulation</keyword>
<gene>
    <name evidence="4" type="ORF">GQF01_26165</name>
</gene>
<sequence length="64" mass="7363">MNTTEQWIQEAWNAGINKVMSTSERIRAAFPHGSRVGYLNQMSFIRAFKKMVGTTSGDYRKVHQ</sequence>
<organism evidence="4 5">
    <name type="scientific">Paenibacillus silvestris</name>
    <dbReference type="NCBI Taxonomy" id="2606219"/>
    <lineage>
        <taxon>Bacteria</taxon>
        <taxon>Bacillati</taxon>
        <taxon>Bacillota</taxon>
        <taxon>Bacilli</taxon>
        <taxon>Bacillales</taxon>
        <taxon>Paenibacillaceae</taxon>
        <taxon>Paenibacillus</taxon>
    </lineage>
</organism>
<dbReference type="Proteomes" id="UP000481087">
    <property type="component" value="Unassembled WGS sequence"/>
</dbReference>
<dbReference type="GO" id="GO:0043565">
    <property type="term" value="F:sequence-specific DNA binding"/>
    <property type="evidence" value="ECO:0007669"/>
    <property type="project" value="InterPro"/>
</dbReference>
<proteinExistence type="predicted"/>
<dbReference type="Gene3D" id="1.10.10.60">
    <property type="entry name" value="Homeodomain-like"/>
    <property type="match status" value="1"/>
</dbReference>
<evidence type="ECO:0000313" key="5">
    <source>
        <dbReference type="Proteomes" id="UP000481087"/>
    </source>
</evidence>
<dbReference type="InterPro" id="IPR009057">
    <property type="entry name" value="Homeodomain-like_sf"/>
</dbReference>
<protein>
    <recommendedName>
        <fullName evidence="3">HTH araC/xylS-type domain-containing protein</fullName>
    </recommendedName>
</protein>
<dbReference type="GO" id="GO:0003700">
    <property type="term" value="F:DNA-binding transcription factor activity"/>
    <property type="evidence" value="ECO:0007669"/>
    <property type="project" value="InterPro"/>
</dbReference>
<dbReference type="SUPFAM" id="SSF46689">
    <property type="entry name" value="Homeodomain-like"/>
    <property type="match status" value="1"/>
</dbReference>
<comment type="caution">
    <text evidence="4">The sequence shown here is derived from an EMBL/GenBank/DDBJ whole genome shotgun (WGS) entry which is preliminary data.</text>
</comment>
<dbReference type="AlphaFoldDB" id="A0A6L8V7L3"/>
<dbReference type="RefSeq" id="WP_161409838.1">
    <property type="nucleotide sequence ID" value="NZ_WTUZ01000022.1"/>
</dbReference>
<keyword evidence="2" id="KW-0804">Transcription</keyword>
<feature type="domain" description="HTH araC/xylS-type" evidence="3">
    <location>
        <begin position="1"/>
        <end position="62"/>
    </location>
</feature>
<evidence type="ECO:0000256" key="2">
    <source>
        <dbReference type="ARBA" id="ARBA00023163"/>
    </source>
</evidence>
<dbReference type="InterPro" id="IPR018060">
    <property type="entry name" value="HTH_AraC"/>
</dbReference>
<reference evidence="4 5" key="1">
    <citation type="submission" date="2019-12" db="EMBL/GenBank/DDBJ databases">
        <title>Paenibacillus sp. nov. sp. isolated from soil.</title>
        <authorList>
            <person name="Kim J."/>
            <person name="Jeong S.E."/>
            <person name="Jung H.S."/>
            <person name="Jeon C.O."/>
        </authorList>
    </citation>
    <scope>NUCLEOTIDE SEQUENCE [LARGE SCALE GENOMIC DNA]</scope>
    <source>
        <strain evidence="4 5">5J-6</strain>
    </source>
</reference>
<evidence type="ECO:0000259" key="3">
    <source>
        <dbReference type="PROSITE" id="PS01124"/>
    </source>
</evidence>
<keyword evidence="5" id="KW-1185">Reference proteome</keyword>
<name>A0A6L8V7L3_9BACL</name>